<accession>A0A937XCR6</accession>
<dbReference type="PROSITE" id="PS51257">
    <property type="entry name" value="PROKAR_LIPOPROTEIN"/>
    <property type="match status" value="1"/>
</dbReference>
<dbReference type="InterPro" id="IPR037207">
    <property type="entry name" value="Nuop51_4Fe4S-bd_sf"/>
</dbReference>
<proteinExistence type="inferred from homology"/>
<dbReference type="Gene3D" id="1.20.1440.230">
    <property type="entry name" value="NADH-ubiquinone oxidoreductase 51kDa subunit, iron-sulphur binding domain"/>
    <property type="match status" value="1"/>
</dbReference>
<dbReference type="Pfam" id="PF01512">
    <property type="entry name" value="Complex1_51K"/>
    <property type="match status" value="1"/>
</dbReference>
<dbReference type="NCBIfam" id="NF010120">
    <property type="entry name" value="PRK13596.1"/>
    <property type="match status" value="1"/>
</dbReference>
<dbReference type="Gene3D" id="3.10.20.600">
    <property type="match status" value="1"/>
</dbReference>
<evidence type="ECO:0000313" key="8">
    <source>
        <dbReference type="Proteomes" id="UP000748308"/>
    </source>
</evidence>
<dbReference type="FunFam" id="1.20.1440.230:FF:000001">
    <property type="entry name" value="Mitochondrial NADH dehydrogenase flavoprotein 1"/>
    <property type="match status" value="1"/>
</dbReference>
<dbReference type="Gene3D" id="3.40.30.10">
    <property type="entry name" value="Glutaredoxin"/>
    <property type="match status" value="1"/>
</dbReference>
<dbReference type="Gene3D" id="3.30.70.20">
    <property type="match status" value="1"/>
</dbReference>
<dbReference type="SUPFAM" id="SSF52833">
    <property type="entry name" value="Thioredoxin-like"/>
    <property type="match status" value="1"/>
</dbReference>
<evidence type="ECO:0000256" key="3">
    <source>
        <dbReference type="ARBA" id="ARBA00022723"/>
    </source>
</evidence>
<dbReference type="PANTHER" id="PTHR43578:SF3">
    <property type="entry name" value="NADH-QUINONE OXIDOREDUCTASE SUBUNIT F"/>
    <property type="match status" value="1"/>
</dbReference>
<name>A0A937XCR6_UNCEI</name>
<dbReference type="Gene3D" id="6.10.250.1450">
    <property type="match status" value="1"/>
</dbReference>
<dbReference type="PROSITE" id="PS51379">
    <property type="entry name" value="4FE4S_FER_2"/>
    <property type="match status" value="2"/>
</dbReference>
<organism evidence="7 8">
    <name type="scientific">Eiseniibacteriota bacterium</name>
    <dbReference type="NCBI Taxonomy" id="2212470"/>
    <lineage>
        <taxon>Bacteria</taxon>
        <taxon>Candidatus Eiseniibacteriota</taxon>
    </lineage>
</organism>
<dbReference type="PANTHER" id="PTHR43578">
    <property type="entry name" value="NADH-QUINONE OXIDOREDUCTASE SUBUNIT F"/>
    <property type="match status" value="1"/>
</dbReference>
<dbReference type="InterPro" id="IPR019575">
    <property type="entry name" value="Nuop51_4Fe4S-bd"/>
</dbReference>
<dbReference type="PROSITE" id="PS00645">
    <property type="entry name" value="COMPLEX1_51K_2"/>
    <property type="match status" value="1"/>
</dbReference>
<keyword evidence="3" id="KW-0479">Metal-binding</keyword>
<comment type="similarity">
    <text evidence="1">Belongs to the complex I 51 kDa subunit family.</text>
</comment>
<dbReference type="Pfam" id="PF13237">
    <property type="entry name" value="Fer4_10"/>
    <property type="match status" value="1"/>
</dbReference>
<dbReference type="EMBL" id="VGIY01000405">
    <property type="protein sequence ID" value="MBM3318574.1"/>
    <property type="molecule type" value="Genomic_DNA"/>
</dbReference>
<dbReference type="InterPro" id="IPR001949">
    <property type="entry name" value="NADH-UbQ_OxRdtase_51kDa_CS"/>
</dbReference>
<dbReference type="InterPro" id="IPR017900">
    <property type="entry name" value="4Fe4S_Fe_S_CS"/>
</dbReference>
<evidence type="ECO:0000256" key="5">
    <source>
        <dbReference type="ARBA" id="ARBA00023014"/>
    </source>
</evidence>
<comment type="caution">
    <text evidence="7">The sequence shown here is derived from an EMBL/GenBank/DDBJ whole genome shotgun (WGS) entry which is preliminary data.</text>
</comment>
<sequence>MTQTYRTHLLICAGTGCVASGSMRVKEALEQEIRRRGLESEVQVTATGCNGFCAAGPLLVAYPDGIFYQRLTPADVPFLVEEYLIKGRVVKKHLFEPKKGAEAIPKLADIGFFKNQLLVALRNRGLIDPEKIDEYIARDGYLGAAKALTEMTPAQIVEEIKASGLRGRGGAGFPTGLKWQFAAAAEGSPKYILCNGDEGDPGAFMDRSILEADPHAVLEGMIIGAKAIGAHHGYIYVRAEYPLAIERLNIAVAQAKEYGLLGEDILGSGFDMEIELYHGAGAFVCGEETALMRSIEGRRGMPRPRPPFPAHKGLWDKPSVLNNVETYANVPQIIHRGAKWFYSIGTERSAGTKVFALTGQVRNIGLIEVPMGTPLRKIVFDVGGGIPGNKKLKAVQVGGPSGGCIPDALADTPVDFESIPATGAIMGSGGMVVMDSSTCMVDIAKFFLEFTAEESCGKCTPCREGTLQMLEILDRICNGRGRDEDTASLERLAVVIGQSSLCGLGQTAPNPVLTTLRYFRHEYEEHIRLGLCRAKACKALLKFTVSPELCKRCGLCFKACPSEAIRWEKKEVAEILLDKCTRCMSCYRACPFDAID</sequence>
<dbReference type="InterPro" id="IPR036249">
    <property type="entry name" value="Thioredoxin-like_sf"/>
</dbReference>
<feature type="domain" description="4Fe-4S ferredoxin-type" evidence="6">
    <location>
        <begin position="541"/>
        <end position="570"/>
    </location>
</feature>
<dbReference type="SUPFAM" id="SSF142984">
    <property type="entry name" value="Nqo1 middle domain-like"/>
    <property type="match status" value="1"/>
</dbReference>
<dbReference type="InterPro" id="IPR037225">
    <property type="entry name" value="Nuo51_FMN-bd_sf"/>
</dbReference>
<dbReference type="PROSITE" id="PS00198">
    <property type="entry name" value="4FE4S_FER_1"/>
    <property type="match status" value="1"/>
</dbReference>
<gene>
    <name evidence="7" type="primary">nuoF</name>
    <name evidence="7" type="ORF">FJY75_12050</name>
</gene>
<evidence type="ECO:0000259" key="6">
    <source>
        <dbReference type="PROSITE" id="PS51379"/>
    </source>
</evidence>
<evidence type="ECO:0000313" key="7">
    <source>
        <dbReference type="EMBL" id="MBM3318574.1"/>
    </source>
</evidence>
<dbReference type="InterPro" id="IPR017896">
    <property type="entry name" value="4Fe4S_Fe-S-bd"/>
</dbReference>
<dbReference type="GO" id="GO:0010181">
    <property type="term" value="F:FMN binding"/>
    <property type="evidence" value="ECO:0007669"/>
    <property type="project" value="InterPro"/>
</dbReference>
<dbReference type="GO" id="GO:0051539">
    <property type="term" value="F:4 iron, 4 sulfur cluster binding"/>
    <property type="evidence" value="ECO:0007669"/>
    <property type="project" value="UniProtKB-KW"/>
</dbReference>
<dbReference type="FunFam" id="3.40.50.11540:FF:000001">
    <property type="entry name" value="NADH dehydrogenase [ubiquinone] flavoprotein 1, mitochondrial"/>
    <property type="match status" value="1"/>
</dbReference>
<dbReference type="InterPro" id="IPR011538">
    <property type="entry name" value="Nuo51_FMN-bd"/>
</dbReference>
<evidence type="ECO:0000256" key="2">
    <source>
        <dbReference type="ARBA" id="ARBA00022485"/>
    </source>
</evidence>
<dbReference type="Proteomes" id="UP000748308">
    <property type="component" value="Unassembled WGS sequence"/>
</dbReference>
<evidence type="ECO:0000256" key="4">
    <source>
        <dbReference type="ARBA" id="ARBA00023004"/>
    </source>
</evidence>
<dbReference type="Pfam" id="PF01257">
    <property type="entry name" value="2Fe-2S_thioredx"/>
    <property type="match status" value="1"/>
</dbReference>
<dbReference type="SMART" id="SM00928">
    <property type="entry name" value="NADH_4Fe-4S"/>
    <property type="match status" value="1"/>
</dbReference>
<dbReference type="GO" id="GO:0008137">
    <property type="term" value="F:NADH dehydrogenase (ubiquinone) activity"/>
    <property type="evidence" value="ECO:0007669"/>
    <property type="project" value="InterPro"/>
</dbReference>
<reference evidence="7" key="1">
    <citation type="submission" date="2019-03" db="EMBL/GenBank/DDBJ databases">
        <title>Lake Tanganyika Metagenome-Assembled Genomes (MAGs).</title>
        <authorList>
            <person name="Tran P."/>
        </authorList>
    </citation>
    <scope>NUCLEOTIDE SEQUENCE</scope>
    <source>
        <strain evidence="7">M_DeepCast_400m_m2_100</strain>
    </source>
</reference>
<keyword evidence="5" id="KW-0411">Iron-sulfur</keyword>
<dbReference type="GO" id="GO:0046872">
    <property type="term" value="F:metal ion binding"/>
    <property type="evidence" value="ECO:0007669"/>
    <property type="project" value="UniProtKB-KW"/>
</dbReference>
<evidence type="ECO:0000256" key="1">
    <source>
        <dbReference type="ARBA" id="ARBA00007523"/>
    </source>
</evidence>
<dbReference type="SUPFAM" id="SSF54862">
    <property type="entry name" value="4Fe-4S ferredoxins"/>
    <property type="match status" value="1"/>
</dbReference>
<feature type="domain" description="4Fe-4S ferredoxin-type" evidence="6">
    <location>
        <begin position="571"/>
        <end position="596"/>
    </location>
</feature>
<dbReference type="SUPFAM" id="SSF140490">
    <property type="entry name" value="Nqo1C-terminal domain-like"/>
    <property type="match status" value="1"/>
</dbReference>
<dbReference type="Gene3D" id="3.40.50.11540">
    <property type="entry name" value="NADH-ubiquinone oxidoreductase 51kDa subunit"/>
    <property type="match status" value="1"/>
</dbReference>
<dbReference type="SUPFAM" id="SSF142019">
    <property type="entry name" value="Nqo1 FMN-binding domain-like"/>
    <property type="match status" value="1"/>
</dbReference>
<keyword evidence="2" id="KW-0004">4Fe-4S</keyword>
<keyword evidence="4" id="KW-0408">Iron</keyword>
<dbReference type="Pfam" id="PF10589">
    <property type="entry name" value="NADH_4Fe-4S"/>
    <property type="match status" value="1"/>
</dbReference>
<dbReference type="AlphaFoldDB" id="A0A937XCR6"/>
<dbReference type="CDD" id="cd02980">
    <property type="entry name" value="TRX_Fd_family"/>
    <property type="match status" value="1"/>
</dbReference>
<protein>
    <submittedName>
        <fullName evidence="7">NADH-quinone oxidoreductase subunit NuoF</fullName>
    </submittedName>
</protein>